<evidence type="ECO:0000313" key="2">
    <source>
        <dbReference type="EMBL" id="MDW8517039.1"/>
    </source>
</evidence>
<keyword evidence="4" id="KW-1185">Reference proteome</keyword>
<dbReference type="EMBL" id="JAWUZT010000037">
    <property type="protein sequence ID" value="MDW8517039.1"/>
    <property type="molecule type" value="Genomic_DNA"/>
</dbReference>
<reference evidence="1" key="1">
    <citation type="submission" date="2020-12" db="EMBL/GenBank/DDBJ databases">
        <title>PHA producing bacteria isolated from mangrove.</title>
        <authorList>
            <person name="Zheng W."/>
            <person name="Yu S."/>
            <person name="Huang Y."/>
        </authorList>
    </citation>
    <scope>NUCLEOTIDE SEQUENCE</scope>
    <source>
        <strain evidence="1">GN22-4</strain>
    </source>
</reference>
<sequence>MNFNNLSKSHLDELVNQLNNREFDLRTVNSASNIIHEASHYFDHLATLSGQLLLKKIYDALNDYSSNLKKDNIIDLFRTIESWNHGSFNTSTVKGISDPNYENWSYRFGKGFLENFSTNYLSKPFLFATFKYYGEIIGDIPFSIEALWETNAMWAEITYNTNLAYMLEDEDIWKVETFQIQNKYTNYIYNSELLVYSFAAHLTSNFLGEGNFYYAFKLSKALSSISLNLPYHYYSQIRRPKGSIFGGFTNVLLTYTDSLDPCAIYLTLLENIYEAKVNLLKDDLLIDLEEILAINGLPNKAVLNADILEEMNQLSINLDNAPFSKVYSAQKEHGIHMFETYGIEGGLNIHPACFIDIAAKSDSCVFQEDMEETSAYNRYADYRTYEANMLKLVKAWKENKSFDPA</sequence>
<dbReference type="RefSeq" id="WP_206783103.1">
    <property type="nucleotide sequence ID" value="NZ_JAEMWV010000012.1"/>
</dbReference>
<evidence type="ECO:0000313" key="3">
    <source>
        <dbReference type="Proteomes" id="UP000664578"/>
    </source>
</evidence>
<dbReference type="Proteomes" id="UP001284771">
    <property type="component" value="Unassembled WGS sequence"/>
</dbReference>
<dbReference type="EMBL" id="JAEMWV010000012">
    <property type="protein sequence ID" value="MBN8253633.1"/>
    <property type="molecule type" value="Genomic_DNA"/>
</dbReference>
<accession>A0A8I1MJB9</accession>
<comment type="caution">
    <text evidence="1">The sequence shown here is derived from an EMBL/GenBank/DDBJ whole genome shotgun (WGS) entry which is preliminary data.</text>
</comment>
<dbReference type="Proteomes" id="UP000664578">
    <property type="component" value="Unassembled WGS sequence"/>
</dbReference>
<evidence type="ECO:0000313" key="4">
    <source>
        <dbReference type="Proteomes" id="UP001284771"/>
    </source>
</evidence>
<protein>
    <submittedName>
        <fullName evidence="1">Uncharacterized protein</fullName>
    </submittedName>
</protein>
<organism evidence="1 3">
    <name type="scientific">Priestia flexa</name>
    <dbReference type="NCBI Taxonomy" id="86664"/>
    <lineage>
        <taxon>Bacteria</taxon>
        <taxon>Bacillati</taxon>
        <taxon>Bacillota</taxon>
        <taxon>Bacilli</taxon>
        <taxon>Bacillales</taxon>
        <taxon>Bacillaceae</taxon>
        <taxon>Priestia</taxon>
    </lineage>
</organism>
<gene>
    <name evidence="1" type="ORF">JF537_18945</name>
    <name evidence="2" type="ORF">RIB56_12945</name>
</gene>
<name>A0A8I1MJB9_9BACI</name>
<reference evidence="2" key="3">
    <citation type="submission" date="2024-05" db="EMBL/GenBank/DDBJ databases">
        <title>Draft genomic sequences of Priestia flexa CCM isolated from the soil of an abandoned mine contaminated by free cyanide in the high Andean zone of Tacna, Peru.</title>
        <authorList>
            <person name="Caceda Quiroz C.J."/>
            <person name="Maraza Chooque G.J."/>
            <person name="Fora Quispe G.L."/>
            <person name="Carpio Mamani M."/>
        </authorList>
    </citation>
    <scope>NUCLEOTIDE SEQUENCE</scope>
    <source>
        <strain evidence="2">CCM</strain>
    </source>
</reference>
<proteinExistence type="predicted"/>
<dbReference type="AlphaFoldDB" id="A0A8I1MJB9"/>
<evidence type="ECO:0000313" key="1">
    <source>
        <dbReference type="EMBL" id="MBN8253633.1"/>
    </source>
</evidence>
<reference evidence="4" key="2">
    <citation type="submission" date="2023-07" db="EMBL/GenBank/DDBJ databases">
        <title>Draft genomic sequences of Priestia flexa CCM isolated from the soil of an abandoned mine contaminated by free cyanide in the high Andean zone of Tacna, Peru.</title>
        <authorList>
            <person name="Caceda Quiroz C.J."/>
            <person name="Maraza Chooque G.J."/>
            <person name="Fora Quispe G.L."/>
            <person name="Carpio Mamani M."/>
        </authorList>
    </citation>
    <scope>NUCLEOTIDE SEQUENCE [LARGE SCALE GENOMIC DNA]</scope>
    <source>
        <strain evidence="4">CCM</strain>
    </source>
</reference>